<accession>A0A7K0DSL1</accession>
<keyword evidence="2" id="KW-0274">FAD</keyword>
<dbReference type="PANTHER" id="PTHR42659:SF2">
    <property type="entry name" value="XANTHINE DEHYDROGENASE SUBUNIT C-RELATED"/>
    <property type="match status" value="1"/>
</dbReference>
<dbReference type="Proteomes" id="UP000431401">
    <property type="component" value="Unassembled WGS sequence"/>
</dbReference>
<dbReference type="GO" id="GO:0071949">
    <property type="term" value="F:FAD binding"/>
    <property type="evidence" value="ECO:0007669"/>
    <property type="project" value="InterPro"/>
</dbReference>
<dbReference type="SMART" id="SM01092">
    <property type="entry name" value="CO_deh_flav_C"/>
    <property type="match status" value="1"/>
</dbReference>
<keyword evidence="6" id="KW-1185">Reference proteome</keyword>
<dbReference type="OrthoDB" id="9793944at2"/>
<dbReference type="InterPro" id="IPR016166">
    <property type="entry name" value="FAD-bd_PCMH"/>
</dbReference>
<dbReference type="Gene3D" id="3.30.43.10">
    <property type="entry name" value="Uridine Diphospho-n-acetylenolpyruvylglucosamine Reductase, domain 2"/>
    <property type="match status" value="1"/>
</dbReference>
<evidence type="ECO:0000313" key="5">
    <source>
        <dbReference type="EMBL" id="MQY28706.1"/>
    </source>
</evidence>
<evidence type="ECO:0000313" key="6">
    <source>
        <dbReference type="Proteomes" id="UP000431401"/>
    </source>
</evidence>
<evidence type="ECO:0000256" key="2">
    <source>
        <dbReference type="ARBA" id="ARBA00022827"/>
    </source>
</evidence>
<keyword evidence="1" id="KW-0285">Flavoprotein</keyword>
<dbReference type="InterPro" id="IPR016169">
    <property type="entry name" value="FAD-bd_PCMH_sub2"/>
</dbReference>
<dbReference type="Pfam" id="PF00941">
    <property type="entry name" value="FAD_binding_5"/>
    <property type="match status" value="1"/>
</dbReference>
<dbReference type="Gene3D" id="3.30.390.50">
    <property type="entry name" value="CO dehydrogenase flavoprotein, C-terminal domain"/>
    <property type="match status" value="1"/>
</dbReference>
<comment type="caution">
    <text evidence="5">The sequence shown here is derived from an EMBL/GenBank/DDBJ whole genome shotgun (WGS) entry which is preliminary data.</text>
</comment>
<evidence type="ECO:0000256" key="3">
    <source>
        <dbReference type="ARBA" id="ARBA00023002"/>
    </source>
</evidence>
<dbReference type="InterPro" id="IPR036683">
    <property type="entry name" value="CO_DH_flav_C_dom_sf"/>
</dbReference>
<protein>
    <submittedName>
        <fullName evidence="5">6-hydroxypseudooxynicotine dehydrogenase complex subunit alpha</fullName>
        <ecNumber evidence="5">1.5.99.14</ecNumber>
    </submittedName>
</protein>
<dbReference type="SUPFAM" id="SSF56176">
    <property type="entry name" value="FAD-binding/transporter-associated domain-like"/>
    <property type="match status" value="1"/>
</dbReference>
<dbReference type="Gene3D" id="3.30.465.10">
    <property type="match status" value="1"/>
</dbReference>
<gene>
    <name evidence="5" type="primary">kdhA_3</name>
    <name evidence="5" type="ORF">NRB56_42900</name>
</gene>
<dbReference type="AlphaFoldDB" id="A0A7K0DSL1"/>
<dbReference type="RefSeq" id="WP_153344871.1">
    <property type="nucleotide sequence ID" value="NZ_WEGI01000009.1"/>
</dbReference>
<evidence type="ECO:0000256" key="1">
    <source>
        <dbReference type="ARBA" id="ARBA00022630"/>
    </source>
</evidence>
<dbReference type="InterPro" id="IPR051312">
    <property type="entry name" value="Diverse_Substr_Oxidored"/>
</dbReference>
<dbReference type="EC" id="1.5.99.14" evidence="5"/>
<dbReference type="InterPro" id="IPR002346">
    <property type="entry name" value="Mopterin_DH_FAD-bd"/>
</dbReference>
<dbReference type="InterPro" id="IPR016167">
    <property type="entry name" value="FAD-bd_PCMH_sub1"/>
</dbReference>
<keyword evidence="3 5" id="KW-0560">Oxidoreductase</keyword>
<feature type="domain" description="FAD-binding PCMH-type" evidence="4">
    <location>
        <begin position="1"/>
        <end position="178"/>
    </location>
</feature>
<dbReference type="SUPFAM" id="SSF55447">
    <property type="entry name" value="CO dehydrogenase flavoprotein C-terminal domain-like"/>
    <property type="match status" value="1"/>
</dbReference>
<dbReference type="PROSITE" id="PS51387">
    <property type="entry name" value="FAD_PCMH"/>
    <property type="match status" value="1"/>
</dbReference>
<evidence type="ECO:0000259" key="4">
    <source>
        <dbReference type="PROSITE" id="PS51387"/>
    </source>
</evidence>
<dbReference type="Pfam" id="PF03450">
    <property type="entry name" value="CO_deh_flav_C"/>
    <property type="match status" value="1"/>
</dbReference>
<sequence length="288" mass="30124">MKPPPFDYVVPRSVADAVGLLSASDREVKILAGGQSLIPVLNMRMAYPEVLVDICRLPELRTIETTATGAVRIAAAVTQAEAAADERIRAGWPLLAAAIGHIGHPQIRNRGTVCGSLAHADSAAELPCAAVILDAILHVTGPDGDRRIPAAEFFLGTFATVLEPGELLVAVEFPALPTGTGWSFDEFAHRRGDFATVAVGATLRRDGDAVAGLRLVACGVGGTPVRATHTEAALTGRIPGPELSEVIAAAVRQDLRPPADVHATAEFRLELAAHLIGRAVTAAWERAA</sequence>
<dbReference type="GO" id="GO:0034909">
    <property type="term" value="F:6-hydroxypseudooxynicotine dehydrogenase activity"/>
    <property type="evidence" value="ECO:0007669"/>
    <property type="project" value="UniProtKB-EC"/>
</dbReference>
<dbReference type="InterPro" id="IPR005107">
    <property type="entry name" value="CO_DH_flav_C"/>
</dbReference>
<proteinExistence type="predicted"/>
<dbReference type="EMBL" id="WEGI01000009">
    <property type="protein sequence ID" value="MQY28706.1"/>
    <property type="molecule type" value="Genomic_DNA"/>
</dbReference>
<dbReference type="PANTHER" id="PTHR42659">
    <property type="entry name" value="XANTHINE DEHYDROGENASE SUBUNIT C-RELATED"/>
    <property type="match status" value="1"/>
</dbReference>
<dbReference type="InterPro" id="IPR036318">
    <property type="entry name" value="FAD-bd_PCMH-like_sf"/>
</dbReference>
<name>A0A7K0DSL1_9NOCA</name>
<reference evidence="5 6" key="1">
    <citation type="submission" date="2019-10" db="EMBL/GenBank/DDBJ databases">
        <title>Nocardia macrotermitis sp. nov. and Nocardia aurantia sp. nov., isolated from the gut of fungus growing-termite Macrotermes natalensis.</title>
        <authorList>
            <person name="Benndorf R."/>
            <person name="Schwitalla J."/>
            <person name="Martin K."/>
            <person name="De Beer W."/>
            <person name="Kaster A.-K."/>
            <person name="Vollmers J."/>
            <person name="Poulsen M."/>
            <person name="Beemelmanns C."/>
        </authorList>
    </citation>
    <scope>NUCLEOTIDE SEQUENCE [LARGE SCALE GENOMIC DNA]</scope>
    <source>
        <strain evidence="5 6">RB56</strain>
    </source>
</reference>
<organism evidence="5 6">
    <name type="scientific">Nocardia aurantia</name>
    <dbReference type="NCBI Taxonomy" id="2585199"/>
    <lineage>
        <taxon>Bacteria</taxon>
        <taxon>Bacillati</taxon>
        <taxon>Actinomycetota</taxon>
        <taxon>Actinomycetes</taxon>
        <taxon>Mycobacteriales</taxon>
        <taxon>Nocardiaceae</taxon>
        <taxon>Nocardia</taxon>
    </lineage>
</organism>